<keyword evidence="1" id="KW-0472">Membrane</keyword>
<reference evidence="3" key="1">
    <citation type="journal article" date="2015" name="MBio">
        <title>Genome-Resolved Metagenomic Analysis Reveals Roles for Candidate Phyla and Other Microbial Community Members in Biogeochemical Transformations in Oil Reservoirs.</title>
        <authorList>
            <person name="Hu P."/>
            <person name="Tom L."/>
            <person name="Singh A."/>
            <person name="Thomas B.C."/>
            <person name="Baker B.J."/>
            <person name="Piceno Y.M."/>
            <person name="Andersen G.L."/>
            <person name="Banfield J.F."/>
        </authorList>
    </citation>
    <scope>NUCLEOTIDE SEQUENCE [LARGE SCALE GENOMIC DNA]</scope>
</reference>
<name>A0A101EP48_9EURY</name>
<gene>
    <name evidence="2" type="ORF">XD54_0100</name>
</gene>
<keyword evidence="1" id="KW-1133">Transmembrane helix</keyword>
<evidence type="ECO:0000313" key="3">
    <source>
        <dbReference type="Proteomes" id="UP000053911"/>
    </source>
</evidence>
<feature type="transmembrane region" description="Helical" evidence="1">
    <location>
        <begin position="33"/>
        <end position="50"/>
    </location>
</feature>
<evidence type="ECO:0000313" key="2">
    <source>
        <dbReference type="EMBL" id="KUK18540.1"/>
    </source>
</evidence>
<dbReference type="OMA" id="FFEYIRF"/>
<dbReference type="EMBL" id="LGFD01000002">
    <property type="protein sequence ID" value="KUK18540.1"/>
    <property type="molecule type" value="Genomic_DNA"/>
</dbReference>
<keyword evidence="1" id="KW-0812">Transmembrane</keyword>
<evidence type="ECO:0000256" key="1">
    <source>
        <dbReference type="SAM" id="Phobius"/>
    </source>
</evidence>
<dbReference type="AlphaFoldDB" id="A0A101EP48"/>
<comment type="caution">
    <text evidence="2">The sequence shown here is derived from an EMBL/GenBank/DDBJ whole genome shotgun (WGS) entry which is preliminary data.</text>
</comment>
<organism evidence="2 3">
    <name type="scientific">Thermococcus sibiricus</name>
    <dbReference type="NCBI Taxonomy" id="172049"/>
    <lineage>
        <taxon>Archaea</taxon>
        <taxon>Methanobacteriati</taxon>
        <taxon>Methanobacteriota</taxon>
        <taxon>Thermococci</taxon>
        <taxon>Thermococcales</taxon>
        <taxon>Thermococcaceae</taxon>
        <taxon>Thermococcus</taxon>
    </lineage>
</organism>
<protein>
    <submittedName>
        <fullName evidence="2">Uncharacterized protein</fullName>
    </submittedName>
</protein>
<dbReference type="PATRIC" id="fig|172049.5.peg.482"/>
<feature type="transmembrane region" description="Helical" evidence="1">
    <location>
        <begin position="56"/>
        <end position="74"/>
    </location>
</feature>
<feature type="transmembrane region" description="Helical" evidence="1">
    <location>
        <begin position="6"/>
        <end position="26"/>
    </location>
</feature>
<dbReference type="Proteomes" id="UP000053911">
    <property type="component" value="Unassembled WGS sequence"/>
</dbReference>
<sequence length="83" mass="9208">MDGGKFMNTLYLALTIVGLFITIFLNKSGRREIGLIAAGFTGGFAFLVAFEDSGYPVPLIFVGGFIATVFFEYIRFKPRLKED</sequence>
<accession>A0A101EP48</accession>
<proteinExistence type="predicted"/>